<evidence type="ECO:0000256" key="9">
    <source>
        <dbReference type="RuleBase" id="RU363032"/>
    </source>
</evidence>
<feature type="transmembrane region" description="Helical" evidence="9">
    <location>
        <begin position="27"/>
        <end position="49"/>
    </location>
</feature>
<sequence length="224" mass="24808">MVDSLIEFFTHPDWAGALPLLLRGLQMTLYVTLIGIFFGFIIGTFVGIARLSKSKIIYGLATIYIELIRGTPIIVQAIVLYFAVSQNIGINLNAPTAGIVAIAINAGAYISEIVRGGVQSIDKGQMEAGRSLGLSSRQTMRYIIWPQAFKRMIPPLGNQFIISLKDTSVFAIISLQEVTFLMRMYVSSSANTLQPYIMLCLAYLIITIPAMLILRRIERRLDVS</sequence>
<keyword evidence="7 9" id="KW-1133">Transmembrane helix</keyword>
<keyword evidence="5 9" id="KW-0812">Transmembrane</keyword>
<dbReference type="OrthoDB" id="9805999at2"/>
<dbReference type="eggNOG" id="COG0765">
    <property type="taxonomic scope" value="Bacteria"/>
</dbReference>
<protein>
    <submittedName>
        <fullName evidence="11">Polar amino acid ABC transporter, inner membrane subunit</fullName>
    </submittedName>
</protein>
<feature type="transmembrane region" description="Helical" evidence="9">
    <location>
        <begin position="56"/>
        <end position="84"/>
    </location>
</feature>
<evidence type="ECO:0000256" key="1">
    <source>
        <dbReference type="ARBA" id="ARBA00004651"/>
    </source>
</evidence>
<dbReference type="PANTHER" id="PTHR30614">
    <property type="entry name" value="MEMBRANE COMPONENT OF AMINO ACID ABC TRANSPORTER"/>
    <property type="match status" value="1"/>
</dbReference>
<evidence type="ECO:0000313" key="11">
    <source>
        <dbReference type="EMBL" id="ADU32368.1"/>
    </source>
</evidence>
<dbReference type="InterPro" id="IPR043429">
    <property type="entry name" value="ArtM/GltK/GlnP/TcyL/YhdX-like"/>
</dbReference>
<evidence type="ECO:0000256" key="4">
    <source>
        <dbReference type="ARBA" id="ARBA00022475"/>
    </source>
</evidence>
<dbReference type="Proteomes" id="UP000001401">
    <property type="component" value="Chromosome"/>
</dbReference>
<evidence type="ECO:0000256" key="7">
    <source>
        <dbReference type="ARBA" id="ARBA00022989"/>
    </source>
</evidence>
<reference evidence="11" key="1">
    <citation type="submission" date="2010-12" db="EMBL/GenBank/DDBJ databases">
        <title>Complete sequence of Bacillus cellulosilyticus DSM 2522.</title>
        <authorList>
            <consortium name="US DOE Joint Genome Institute"/>
            <person name="Lucas S."/>
            <person name="Copeland A."/>
            <person name="Lapidus A."/>
            <person name="Cheng J.-F."/>
            <person name="Bruce D."/>
            <person name="Goodwin L."/>
            <person name="Pitluck S."/>
            <person name="Chertkov O."/>
            <person name="Detter J.C."/>
            <person name="Han C."/>
            <person name="Tapia R."/>
            <person name="Land M."/>
            <person name="Hauser L."/>
            <person name="Jeffries C."/>
            <person name="Kyrpides N."/>
            <person name="Ivanova N."/>
            <person name="Mikhailova N."/>
            <person name="Brumm P."/>
            <person name="Mead D."/>
            <person name="Woyke T."/>
        </authorList>
    </citation>
    <scope>NUCLEOTIDE SEQUENCE [LARGE SCALE GENOMIC DNA]</scope>
    <source>
        <strain evidence="11">DSM 2522</strain>
    </source>
</reference>
<dbReference type="HOGENOM" id="CLU_019602_1_1_9"/>
<evidence type="ECO:0000259" key="10">
    <source>
        <dbReference type="PROSITE" id="PS50928"/>
    </source>
</evidence>
<evidence type="ECO:0000256" key="8">
    <source>
        <dbReference type="ARBA" id="ARBA00023136"/>
    </source>
</evidence>
<name>E6TY49_EVAC2</name>
<keyword evidence="6" id="KW-0029">Amino-acid transport</keyword>
<keyword evidence="8 9" id="KW-0472">Membrane</keyword>
<comment type="similarity">
    <text evidence="2">Belongs to the binding-protein-dependent transport system permease family. HisMQ subfamily.</text>
</comment>
<evidence type="ECO:0000256" key="6">
    <source>
        <dbReference type="ARBA" id="ARBA00022970"/>
    </source>
</evidence>
<evidence type="ECO:0000256" key="5">
    <source>
        <dbReference type="ARBA" id="ARBA00022692"/>
    </source>
</evidence>
<dbReference type="CDD" id="cd06261">
    <property type="entry name" value="TM_PBP2"/>
    <property type="match status" value="1"/>
</dbReference>
<organism evidence="11 12">
    <name type="scientific">Evansella cellulosilytica (strain ATCC 21833 / DSM 2522 / FERM P-1141 / JCM 9156 / N-4)</name>
    <name type="common">Bacillus cellulosilyticus</name>
    <dbReference type="NCBI Taxonomy" id="649639"/>
    <lineage>
        <taxon>Bacteria</taxon>
        <taxon>Bacillati</taxon>
        <taxon>Bacillota</taxon>
        <taxon>Bacilli</taxon>
        <taxon>Bacillales</taxon>
        <taxon>Bacillaceae</taxon>
        <taxon>Evansella</taxon>
    </lineage>
</organism>
<keyword evidence="3 9" id="KW-0813">Transport</keyword>
<feature type="transmembrane region" description="Helical" evidence="9">
    <location>
        <begin position="196"/>
        <end position="214"/>
    </location>
</feature>
<keyword evidence="12" id="KW-1185">Reference proteome</keyword>
<dbReference type="GO" id="GO:0006865">
    <property type="term" value="P:amino acid transport"/>
    <property type="evidence" value="ECO:0007669"/>
    <property type="project" value="UniProtKB-KW"/>
</dbReference>
<evidence type="ECO:0000313" key="12">
    <source>
        <dbReference type="Proteomes" id="UP000001401"/>
    </source>
</evidence>
<dbReference type="AlphaFoldDB" id="E6TY49"/>
<gene>
    <name evidence="11" type="ordered locus">Bcell_4141</name>
</gene>
<dbReference type="FunFam" id="1.10.3720.10:FF:000033">
    <property type="entry name" value="Polar amino acid ABC transporter permease"/>
    <property type="match status" value="1"/>
</dbReference>
<dbReference type="PROSITE" id="PS50928">
    <property type="entry name" value="ABC_TM1"/>
    <property type="match status" value="1"/>
</dbReference>
<keyword evidence="4" id="KW-1003">Cell membrane</keyword>
<dbReference type="NCBIfam" id="TIGR01726">
    <property type="entry name" value="HEQRo_perm_3TM"/>
    <property type="match status" value="1"/>
</dbReference>
<dbReference type="GO" id="GO:0043190">
    <property type="term" value="C:ATP-binding cassette (ABC) transporter complex"/>
    <property type="evidence" value="ECO:0007669"/>
    <property type="project" value="InterPro"/>
</dbReference>
<evidence type="ECO:0000256" key="3">
    <source>
        <dbReference type="ARBA" id="ARBA00022448"/>
    </source>
</evidence>
<feature type="domain" description="ABC transmembrane type-1" evidence="10">
    <location>
        <begin position="25"/>
        <end position="214"/>
    </location>
</feature>
<dbReference type="Pfam" id="PF00528">
    <property type="entry name" value="BPD_transp_1"/>
    <property type="match status" value="1"/>
</dbReference>
<feature type="transmembrane region" description="Helical" evidence="9">
    <location>
        <begin position="90"/>
        <end position="110"/>
    </location>
</feature>
<dbReference type="Gene3D" id="1.10.3720.10">
    <property type="entry name" value="MetI-like"/>
    <property type="match status" value="1"/>
</dbReference>
<dbReference type="PANTHER" id="PTHR30614:SF20">
    <property type="entry name" value="GLUTAMINE TRANSPORT SYSTEM PERMEASE PROTEIN GLNP"/>
    <property type="match status" value="1"/>
</dbReference>
<dbReference type="STRING" id="649639.Bcell_4141"/>
<proteinExistence type="inferred from homology"/>
<comment type="subcellular location">
    <subcellularLocation>
        <location evidence="1 9">Cell membrane</location>
        <topology evidence="1 9">Multi-pass membrane protein</topology>
    </subcellularLocation>
</comment>
<dbReference type="EMBL" id="CP002394">
    <property type="protein sequence ID" value="ADU32368.1"/>
    <property type="molecule type" value="Genomic_DNA"/>
</dbReference>
<dbReference type="InterPro" id="IPR010065">
    <property type="entry name" value="AA_ABC_transptr_permease_3TM"/>
</dbReference>
<dbReference type="SUPFAM" id="SSF161098">
    <property type="entry name" value="MetI-like"/>
    <property type="match status" value="1"/>
</dbReference>
<dbReference type="KEGG" id="bco:Bcell_4141"/>
<dbReference type="GO" id="GO:0022857">
    <property type="term" value="F:transmembrane transporter activity"/>
    <property type="evidence" value="ECO:0007669"/>
    <property type="project" value="InterPro"/>
</dbReference>
<evidence type="ECO:0000256" key="2">
    <source>
        <dbReference type="ARBA" id="ARBA00010072"/>
    </source>
</evidence>
<dbReference type="InterPro" id="IPR035906">
    <property type="entry name" value="MetI-like_sf"/>
</dbReference>
<dbReference type="RefSeq" id="WP_013490694.1">
    <property type="nucleotide sequence ID" value="NC_014829.1"/>
</dbReference>
<dbReference type="InterPro" id="IPR000515">
    <property type="entry name" value="MetI-like"/>
</dbReference>
<accession>E6TY49</accession>
<feature type="transmembrane region" description="Helical" evidence="9">
    <location>
        <begin position="156"/>
        <end position="176"/>
    </location>
</feature>